<protein>
    <submittedName>
        <fullName evidence="1">Uncharacterized protein</fullName>
    </submittedName>
</protein>
<gene>
    <name evidence="1" type="ORF">K0M31_012462</name>
</gene>
<keyword evidence="2" id="KW-1185">Reference proteome</keyword>
<evidence type="ECO:0000313" key="2">
    <source>
        <dbReference type="Proteomes" id="UP001177670"/>
    </source>
</evidence>
<reference evidence="1" key="1">
    <citation type="submission" date="2021-10" db="EMBL/GenBank/DDBJ databases">
        <title>Melipona bicolor Genome sequencing and assembly.</title>
        <authorList>
            <person name="Araujo N.S."/>
            <person name="Arias M.C."/>
        </authorList>
    </citation>
    <scope>NUCLEOTIDE SEQUENCE</scope>
    <source>
        <strain evidence="1">USP_2M_L1-L4_2017</strain>
        <tissue evidence="1">Whole body</tissue>
    </source>
</reference>
<dbReference type="EMBL" id="JAHYIQ010000031">
    <property type="protein sequence ID" value="KAK1120485.1"/>
    <property type="molecule type" value="Genomic_DNA"/>
</dbReference>
<comment type="caution">
    <text evidence="1">The sequence shown here is derived from an EMBL/GenBank/DDBJ whole genome shotgun (WGS) entry which is preliminary data.</text>
</comment>
<sequence>MQRPQTSIPLQSKFDKFYRGVKNESGEFHVTGTARPGTPGQNVLARPPSSLAAFNQIPTGTSRLSTISSTSSGVVNPGFSLSGQMNINIMERPITQHGVAGLRPGTARGLSMTR</sequence>
<dbReference type="Proteomes" id="UP001177670">
    <property type="component" value="Unassembled WGS sequence"/>
</dbReference>
<evidence type="ECO:0000313" key="1">
    <source>
        <dbReference type="EMBL" id="KAK1120485.1"/>
    </source>
</evidence>
<dbReference type="AlphaFoldDB" id="A0AA40KHG1"/>
<accession>A0AA40KHG1</accession>
<name>A0AA40KHG1_9HYME</name>
<proteinExistence type="predicted"/>
<organism evidence="1 2">
    <name type="scientific">Melipona bicolor</name>
    <dbReference type="NCBI Taxonomy" id="60889"/>
    <lineage>
        <taxon>Eukaryota</taxon>
        <taxon>Metazoa</taxon>
        <taxon>Ecdysozoa</taxon>
        <taxon>Arthropoda</taxon>
        <taxon>Hexapoda</taxon>
        <taxon>Insecta</taxon>
        <taxon>Pterygota</taxon>
        <taxon>Neoptera</taxon>
        <taxon>Endopterygota</taxon>
        <taxon>Hymenoptera</taxon>
        <taxon>Apocrita</taxon>
        <taxon>Aculeata</taxon>
        <taxon>Apoidea</taxon>
        <taxon>Anthophila</taxon>
        <taxon>Apidae</taxon>
        <taxon>Melipona</taxon>
    </lineage>
</organism>